<dbReference type="InterPro" id="IPR020988">
    <property type="entry name" value="Pept_U32_collagenase"/>
</dbReference>
<evidence type="ECO:0000313" key="3">
    <source>
        <dbReference type="Proteomes" id="UP001519307"/>
    </source>
</evidence>
<dbReference type="InterPro" id="IPR051454">
    <property type="entry name" value="RNA/ubiquinone_mod_enzymes"/>
</dbReference>
<dbReference type="GO" id="GO:0008233">
    <property type="term" value="F:peptidase activity"/>
    <property type="evidence" value="ECO:0007669"/>
    <property type="project" value="UniProtKB-KW"/>
</dbReference>
<keyword evidence="2" id="KW-0645">Protease</keyword>
<dbReference type="Pfam" id="PF12392">
    <property type="entry name" value="DUF3656"/>
    <property type="match status" value="1"/>
</dbReference>
<keyword evidence="3" id="KW-1185">Reference proteome</keyword>
<sequence>MKRVELLAPAGNMESVYAAVQSGADAIYLGGSKFSARAYADNFDNESMEKVVKYCHLYSVKIYVTINIIIKETEFKEAIKYARFLYNIGVDALLVQDIGLAVIIKKALPDFELHASTQMTVHNLEGALFLKQLGFKRIVLSRELSIKEIKYISKNIGLETEMFIHGALCVCYSGQCLMSSMLGGRSGNRGRCAQPCRLPYNIVGSKNKVQKKGYILSTKDICTIENINEIIKTGVTSLKIEGRMKKPEYVAGVVSEYREVIDNLLNSKKSEKDIEERKRRLLQLFNREGFSKAYLFKNTGKTMMAYSFPKNTGIEIGKINYDMKILLREDISKGDGVRNNKDGFIISKIIEDGREIERAFRGYTVKILPEKYKTGNKIYKTLDLEQDKKLKKIYENPYNKKINLNLEVDFKVNKPIKLKVYYHEKTFEVTGDIVQKAIKRPVTKERICENLLKTGDTIFKFYNIEFLNYEEGFLPMASLNCIRRQIINEVEKYILYKNSNRNKSGNFKFNEKIFCGNDNDLPEKIVCITNLEQLKAALESNFEYLCINPFQRENLISLENIKDKKVYIKVPGIVKQEFNYVCDFIEKNSEIIQGLITCNLGIINKFKNKLNIIGDYKLNIYNSHSLDFYNEITDGNCISTELSKNEIKHLLNESRKSAEILVYGKVELMVSEYCAIGSTFGGKTESKKCSGACDNEKYYLVDRKNKEFVLKTDKFCRSYIYNSVPLNLIPNIPELRNMGIKSFRIDFLDENYEQAKEILDKFSKEEWKCDFSKYTRGHYKNEIE</sequence>
<gene>
    <name evidence="2" type="ORF">J2Z42_001118</name>
</gene>
<proteinExistence type="predicted"/>
<evidence type="ECO:0000259" key="1">
    <source>
        <dbReference type="Pfam" id="PF12392"/>
    </source>
</evidence>
<dbReference type="InterPro" id="IPR001539">
    <property type="entry name" value="Peptidase_U32"/>
</dbReference>
<name>A0ABS4KQX7_9CLOT</name>
<dbReference type="EMBL" id="JAGGLM010000005">
    <property type="protein sequence ID" value="MBP2032446.1"/>
    <property type="molecule type" value="Genomic_DNA"/>
</dbReference>
<dbReference type="RefSeq" id="WP_209701641.1">
    <property type="nucleotide sequence ID" value="NZ_JAGGLM010000005.1"/>
</dbReference>
<dbReference type="GO" id="GO:0006508">
    <property type="term" value="P:proteolysis"/>
    <property type="evidence" value="ECO:0007669"/>
    <property type="project" value="UniProtKB-KW"/>
</dbReference>
<dbReference type="Pfam" id="PF01136">
    <property type="entry name" value="Peptidase_U32"/>
    <property type="match status" value="2"/>
</dbReference>
<dbReference type="PANTHER" id="PTHR30217">
    <property type="entry name" value="PEPTIDASE U32 FAMILY"/>
    <property type="match status" value="1"/>
</dbReference>
<evidence type="ECO:0000313" key="2">
    <source>
        <dbReference type="EMBL" id="MBP2032446.1"/>
    </source>
</evidence>
<protein>
    <submittedName>
        <fullName evidence="2">Protease</fullName>
        <ecNumber evidence="2">3.4.-.-</ecNumber>
    </submittedName>
</protein>
<feature type="domain" description="Peptidase U32 collagenase" evidence="1">
    <location>
        <begin position="378"/>
        <end position="493"/>
    </location>
</feature>
<dbReference type="PROSITE" id="PS01276">
    <property type="entry name" value="PEPTIDASE_U32"/>
    <property type="match status" value="1"/>
</dbReference>
<reference evidence="2 3" key="1">
    <citation type="submission" date="2021-03" db="EMBL/GenBank/DDBJ databases">
        <title>Genomic Encyclopedia of Type Strains, Phase IV (KMG-IV): sequencing the most valuable type-strain genomes for metagenomic binning, comparative biology and taxonomic classification.</title>
        <authorList>
            <person name="Goeker M."/>
        </authorList>
    </citation>
    <scope>NUCLEOTIDE SEQUENCE [LARGE SCALE GENOMIC DNA]</scope>
    <source>
        <strain evidence="2 3">DSM 28783</strain>
    </source>
</reference>
<dbReference type="PANTHER" id="PTHR30217:SF10">
    <property type="entry name" value="23S RRNA 5-HYDROXYCYTIDINE C2501 SYNTHASE"/>
    <property type="match status" value="1"/>
</dbReference>
<keyword evidence="2" id="KW-0378">Hydrolase</keyword>
<dbReference type="Proteomes" id="UP001519307">
    <property type="component" value="Unassembled WGS sequence"/>
</dbReference>
<accession>A0ABS4KQX7</accession>
<dbReference type="EC" id="3.4.-.-" evidence="2"/>
<organism evidence="2 3">
    <name type="scientific">Clostridium algifaecis</name>
    <dbReference type="NCBI Taxonomy" id="1472040"/>
    <lineage>
        <taxon>Bacteria</taxon>
        <taxon>Bacillati</taxon>
        <taxon>Bacillota</taxon>
        <taxon>Clostridia</taxon>
        <taxon>Eubacteriales</taxon>
        <taxon>Clostridiaceae</taxon>
        <taxon>Clostridium</taxon>
    </lineage>
</organism>
<comment type="caution">
    <text evidence="2">The sequence shown here is derived from an EMBL/GenBank/DDBJ whole genome shotgun (WGS) entry which is preliminary data.</text>
</comment>